<evidence type="ECO:0000256" key="8">
    <source>
        <dbReference type="ARBA" id="ARBA00023002"/>
    </source>
</evidence>
<dbReference type="GO" id="GO:0016705">
    <property type="term" value="F:oxidoreductase activity, acting on paired donors, with incorporation or reduction of molecular oxygen"/>
    <property type="evidence" value="ECO:0007669"/>
    <property type="project" value="InterPro"/>
</dbReference>
<sequence length="515" mass="57333">MMQLVAAPLLSLIIILIMVLSTMGKKKKNPNRNPPGPRGLPLVGNLFQFDSSKPIAYLQQLNREYGPLVYLNHASTPTLVISSTKLVKQILKSHDSSFCTRPPVLGQQKLSYDGSDMAFSPYNAHWKDTRKMCVLHLFSPKQVLSFRPIREAQVGRMMEKVSAAAGASKAANMSEIAMSMASNIICGVAFGRTYDDEEYEKKKLDRMVLEAQALMVSFYFSDHFPALGWVDKVSGLLGRLDRNFKEMDGFYQQLIEEHLDPAAPKREREDIIDLMIQLKRQKPESITLDHIKALLMNIFVAGTDTAAAVVVWTMTALMLRPTVMKKTQMQIRQAMGKNKGTIDEDDIGKLPYLKAVVLESLRLYPPAPLLYRTPVNPGYSLDIDGYEIKPGSHLIINGWAIARDPETWENPDEFVPERFLMNDDGGGVKEYVEFEMIPFGGGRRGCPGMGMGLVSVELALANLLYSFDWSLPQSPDAAAAAAVIDCEALPGLTMHKKNPLLLRPAHYLPPSSAIM</sequence>
<organism evidence="16">
    <name type="scientific">Plectranthus barbatus</name>
    <dbReference type="NCBI Taxonomy" id="41228"/>
    <lineage>
        <taxon>Eukaryota</taxon>
        <taxon>Viridiplantae</taxon>
        <taxon>Streptophyta</taxon>
        <taxon>Embryophyta</taxon>
        <taxon>Tracheophyta</taxon>
        <taxon>Spermatophyta</taxon>
        <taxon>Magnoliopsida</taxon>
        <taxon>eudicotyledons</taxon>
        <taxon>Gunneridae</taxon>
        <taxon>Pentapetalae</taxon>
        <taxon>asterids</taxon>
        <taxon>lamiids</taxon>
        <taxon>Lamiales</taxon>
        <taxon>Lamiaceae</taxon>
        <taxon>Nepetoideae</taxon>
        <taxon>Ocimeae</taxon>
        <taxon>Plectranthinae</taxon>
        <taxon>Plectranthus</taxon>
    </lineage>
</organism>
<accession>A0A1B0VTE0</accession>
<dbReference type="FunFam" id="1.10.630.10:FF:000011">
    <property type="entry name" value="Cytochrome P450 83B1"/>
    <property type="match status" value="1"/>
</dbReference>
<evidence type="ECO:0000256" key="2">
    <source>
        <dbReference type="ARBA" id="ARBA00004167"/>
    </source>
</evidence>
<evidence type="ECO:0000256" key="3">
    <source>
        <dbReference type="ARBA" id="ARBA00010617"/>
    </source>
</evidence>
<keyword evidence="7 14" id="KW-1133">Transmembrane helix</keyword>
<feature type="signal peptide" evidence="15">
    <location>
        <begin position="1"/>
        <end position="24"/>
    </location>
</feature>
<feature type="chain" id="PRO_5008517385" evidence="15">
    <location>
        <begin position="25"/>
        <end position="515"/>
    </location>
</feature>
<dbReference type="CDD" id="cd11072">
    <property type="entry name" value="CYP71-like"/>
    <property type="match status" value="1"/>
</dbReference>
<keyword evidence="11 14" id="KW-0472">Membrane</keyword>
<comment type="subcellular location">
    <subcellularLocation>
        <location evidence="2">Membrane</location>
        <topology evidence="2">Single-pass membrane protein</topology>
    </subcellularLocation>
</comment>
<name>A0A1B0VTE0_9LAMI</name>
<dbReference type="Pfam" id="PF00067">
    <property type="entry name" value="p450"/>
    <property type="match status" value="1"/>
</dbReference>
<evidence type="ECO:0000256" key="9">
    <source>
        <dbReference type="ARBA" id="ARBA00023004"/>
    </source>
</evidence>
<dbReference type="PROSITE" id="PS00086">
    <property type="entry name" value="CYTOCHROME_P450"/>
    <property type="match status" value="1"/>
</dbReference>
<evidence type="ECO:0000256" key="15">
    <source>
        <dbReference type="SAM" id="SignalP"/>
    </source>
</evidence>
<keyword evidence="6 12" id="KW-0479">Metal-binding</keyword>
<evidence type="ECO:0000256" key="4">
    <source>
        <dbReference type="ARBA" id="ARBA00022617"/>
    </source>
</evidence>
<dbReference type="PANTHER" id="PTHR47955:SF22">
    <property type="entry name" value="CYTOCHROME P450 83B1-LIKE"/>
    <property type="match status" value="1"/>
</dbReference>
<comment type="cofactor">
    <cofactor evidence="1 12">
        <name>heme</name>
        <dbReference type="ChEBI" id="CHEBI:30413"/>
    </cofactor>
</comment>
<dbReference type="GO" id="GO:0016020">
    <property type="term" value="C:membrane"/>
    <property type="evidence" value="ECO:0007669"/>
    <property type="project" value="UniProtKB-SubCell"/>
</dbReference>
<dbReference type="InterPro" id="IPR036396">
    <property type="entry name" value="Cyt_P450_sf"/>
</dbReference>
<keyword evidence="5 14" id="KW-0812">Transmembrane</keyword>
<dbReference type="GO" id="GO:0004497">
    <property type="term" value="F:monooxygenase activity"/>
    <property type="evidence" value="ECO:0007669"/>
    <property type="project" value="UniProtKB-KW"/>
</dbReference>
<evidence type="ECO:0000256" key="5">
    <source>
        <dbReference type="ARBA" id="ARBA00022692"/>
    </source>
</evidence>
<evidence type="ECO:0000256" key="12">
    <source>
        <dbReference type="PIRSR" id="PIRSR602401-1"/>
    </source>
</evidence>
<evidence type="ECO:0000313" key="16">
    <source>
        <dbReference type="EMBL" id="AMZ03398.1"/>
    </source>
</evidence>
<dbReference type="SUPFAM" id="SSF48264">
    <property type="entry name" value="Cytochrome P450"/>
    <property type="match status" value="1"/>
</dbReference>
<evidence type="ECO:0000256" key="14">
    <source>
        <dbReference type="SAM" id="Phobius"/>
    </source>
</evidence>
<keyword evidence="10 13" id="KW-0503">Monooxygenase</keyword>
<evidence type="ECO:0000256" key="11">
    <source>
        <dbReference type="ARBA" id="ARBA00023136"/>
    </source>
</evidence>
<evidence type="ECO:0000256" key="10">
    <source>
        <dbReference type="ARBA" id="ARBA00023033"/>
    </source>
</evidence>
<feature type="binding site" description="axial binding residue" evidence="12">
    <location>
        <position position="446"/>
    </location>
    <ligand>
        <name>heme</name>
        <dbReference type="ChEBI" id="CHEBI:30413"/>
    </ligand>
    <ligandPart>
        <name>Fe</name>
        <dbReference type="ChEBI" id="CHEBI:18248"/>
    </ligandPart>
</feature>
<reference evidence="16" key="1">
    <citation type="submission" date="2015-08" db="EMBL/GenBank/DDBJ databases">
        <title>Elucidation of the biosynthetic pathway of forskolin and production in yeast.</title>
        <authorList>
            <person name="Pateraki I."/>
            <person name="Andersen-Ranberg J."/>
            <person name="Jensen N.B."/>
            <person name="Wubshet S.G."/>
            <person name="Staerk D."/>
            <person name="Hallstrroem B."/>
            <person name="Hamberger B."/>
            <person name="Olsen C.E."/>
            <person name="Hansen J."/>
            <person name="Moeller B.L."/>
            <person name="Hamberger B."/>
        </authorList>
    </citation>
    <scope>NUCLEOTIDE SEQUENCE</scope>
</reference>
<evidence type="ECO:0000256" key="6">
    <source>
        <dbReference type="ARBA" id="ARBA00022723"/>
    </source>
</evidence>
<dbReference type="EMBL" id="KT382354">
    <property type="protein sequence ID" value="AMZ03398.1"/>
    <property type="molecule type" value="mRNA"/>
</dbReference>
<dbReference type="InterPro" id="IPR002401">
    <property type="entry name" value="Cyt_P450_E_grp-I"/>
</dbReference>
<dbReference type="PRINTS" id="PR00385">
    <property type="entry name" value="P450"/>
</dbReference>
<keyword evidence="15" id="KW-0732">Signal</keyword>
<proteinExistence type="evidence at transcript level"/>
<dbReference type="AlphaFoldDB" id="A0A1B0VTE0"/>
<evidence type="ECO:0000256" key="7">
    <source>
        <dbReference type="ARBA" id="ARBA00022989"/>
    </source>
</evidence>
<evidence type="ECO:0000256" key="1">
    <source>
        <dbReference type="ARBA" id="ARBA00001971"/>
    </source>
</evidence>
<keyword evidence="4 12" id="KW-0349">Heme</keyword>
<keyword evidence="8 13" id="KW-0560">Oxidoreductase</keyword>
<protein>
    <submittedName>
        <fullName evidence="16">Cytochrome P450 CYP71AT87</fullName>
    </submittedName>
</protein>
<dbReference type="Gene3D" id="1.10.630.10">
    <property type="entry name" value="Cytochrome P450"/>
    <property type="match status" value="1"/>
</dbReference>
<evidence type="ECO:0000256" key="13">
    <source>
        <dbReference type="RuleBase" id="RU000461"/>
    </source>
</evidence>
<dbReference type="GO" id="GO:0020037">
    <property type="term" value="F:heme binding"/>
    <property type="evidence" value="ECO:0007669"/>
    <property type="project" value="InterPro"/>
</dbReference>
<comment type="similarity">
    <text evidence="3 13">Belongs to the cytochrome P450 family.</text>
</comment>
<feature type="transmembrane region" description="Helical" evidence="14">
    <location>
        <begin position="294"/>
        <end position="319"/>
    </location>
</feature>
<dbReference type="InterPro" id="IPR001128">
    <property type="entry name" value="Cyt_P450"/>
</dbReference>
<dbReference type="PRINTS" id="PR00463">
    <property type="entry name" value="EP450I"/>
</dbReference>
<dbReference type="PANTHER" id="PTHR47955">
    <property type="entry name" value="CYTOCHROME P450 FAMILY 71 PROTEIN"/>
    <property type="match status" value="1"/>
</dbReference>
<dbReference type="GO" id="GO:0005506">
    <property type="term" value="F:iron ion binding"/>
    <property type="evidence" value="ECO:0007669"/>
    <property type="project" value="InterPro"/>
</dbReference>
<keyword evidence="9 12" id="KW-0408">Iron</keyword>
<dbReference type="InterPro" id="IPR017972">
    <property type="entry name" value="Cyt_P450_CS"/>
</dbReference>